<comment type="caution">
    <text evidence="1">The sequence shown here is derived from an EMBL/GenBank/DDBJ whole genome shotgun (WGS) entry which is preliminary data.</text>
</comment>
<proteinExistence type="predicted"/>
<evidence type="ECO:0000313" key="1">
    <source>
        <dbReference type="EMBL" id="GAW97814.1"/>
    </source>
</evidence>
<keyword evidence="2" id="KW-1185">Reference proteome</keyword>
<evidence type="ECO:0000313" key="2">
    <source>
        <dbReference type="Proteomes" id="UP000197068"/>
    </source>
</evidence>
<organism evidence="1 2">
    <name type="scientific">Colwellia marinimaniae</name>
    <dbReference type="NCBI Taxonomy" id="1513592"/>
    <lineage>
        <taxon>Bacteria</taxon>
        <taxon>Pseudomonadati</taxon>
        <taxon>Pseudomonadota</taxon>
        <taxon>Gammaproteobacteria</taxon>
        <taxon>Alteromonadales</taxon>
        <taxon>Colwelliaceae</taxon>
        <taxon>Colwellia</taxon>
    </lineage>
</organism>
<dbReference type="Proteomes" id="UP000197068">
    <property type="component" value="Unassembled WGS sequence"/>
</dbReference>
<dbReference type="EMBL" id="BDQM01000048">
    <property type="protein sequence ID" value="GAW97814.1"/>
    <property type="molecule type" value="Genomic_DNA"/>
</dbReference>
<dbReference type="RefSeq" id="WP_057179516.1">
    <property type="nucleotide sequence ID" value="NZ_BDQM01000048.1"/>
</dbReference>
<protein>
    <submittedName>
        <fullName evidence="1">Uncharacterized protein</fullName>
    </submittedName>
</protein>
<accession>A0ABQ0MZT6</accession>
<gene>
    <name evidence="1" type="ORF">MTCD1_03458</name>
</gene>
<sequence>MNKVIEVLIQMASDSSLSNDRALTSMLVTTDLTESQVFAISSKNIERLAETIYDLPMIKCVPLMVPEDGNEMEIFTCIKTFATNV</sequence>
<name>A0ABQ0MZT6_9GAMM</name>
<reference evidence="1 2" key="1">
    <citation type="submission" date="2017-06" db="EMBL/GenBank/DDBJ databases">
        <title>Whole Genome Sequences of Colwellia marinimaniae MTCD1.</title>
        <authorList>
            <person name="Kusumoto H."/>
            <person name="Inoue M."/>
            <person name="Tanikawa K."/>
            <person name="Maeji H."/>
            <person name="Cameron J.H."/>
            <person name="Bartlett D.H."/>
        </authorList>
    </citation>
    <scope>NUCLEOTIDE SEQUENCE [LARGE SCALE GENOMIC DNA]</scope>
    <source>
        <strain evidence="1 2">MTCD1</strain>
    </source>
</reference>